<name>A0A1B6QM52_SORBI</name>
<reference evidence="3" key="2">
    <citation type="journal article" date="2018" name="Plant J.">
        <title>The Sorghum bicolor reference genome: improved assembly, gene annotations, a transcriptome atlas, and signatures of genome organization.</title>
        <authorList>
            <person name="McCormick R.F."/>
            <person name="Truong S.K."/>
            <person name="Sreedasyam A."/>
            <person name="Jenkins J."/>
            <person name="Shu S."/>
            <person name="Sims D."/>
            <person name="Kennedy M."/>
            <person name="Amirebrahimi M."/>
            <person name="Weers B.D."/>
            <person name="McKinley B."/>
            <person name="Mattison A."/>
            <person name="Morishige D.T."/>
            <person name="Grimwood J."/>
            <person name="Schmutz J."/>
            <person name="Mullet J.E."/>
        </authorList>
    </citation>
    <scope>NUCLEOTIDE SEQUENCE [LARGE SCALE GENOMIC DNA]</scope>
    <source>
        <strain evidence="3">cv. BTx623</strain>
    </source>
</reference>
<dbReference type="AlphaFoldDB" id="A0A1B6QM52"/>
<sequence>MDAQPFIPSSGWFSWTLRTVHLLNRIAVIPVHLSPYACLTRSNALAHGAEKPRHTIILTWLRSAAMLLSAAACHLFCFVTSR</sequence>
<keyword evidence="1" id="KW-1133">Transmembrane helix</keyword>
<keyword evidence="1" id="KW-0812">Transmembrane</keyword>
<keyword evidence="3" id="KW-1185">Reference proteome</keyword>
<keyword evidence="1" id="KW-0472">Membrane</keyword>
<protein>
    <submittedName>
        <fullName evidence="2">Uncharacterized protein</fullName>
    </submittedName>
</protein>
<gene>
    <name evidence="2" type="ORF">SORBI_3001G311700</name>
</gene>
<accession>A0A1B6QM52</accession>
<proteinExistence type="predicted"/>
<dbReference type="Gramene" id="KXG38999">
    <property type="protein sequence ID" value="KXG38999"/>
    <property type="gene ID" value="SORBI_3001G311700"/>
</dbReference>
<evidence type="ECO:0000313" key="2">
    <source>
        <dbReference type="EMBL" id="KXG38999.1"/>
    </source>
</evidence>
<organism evidence="2 3">
    <name type="scientific">Sorghum bicolor</name>
    <name type="common">Sorghum</name>
    <name type="synonym">Sorghum vulgare</name>
    <dbReference type="NCBI Taxonomy" id="4558"/>
    <lineage>
        <taxon>Eukaryota</taxon>
        <taxon>Viridiplantae</taxon>
        <taxon>Streptophyta</taxon>
        <taxon>Embryophyta</taxon>
        <taxon>Tracheophyta</taxon>
        <taxon>Spermatophyta</taxon>
        <taxon>Magnoliopsida</taxon>
        <taxon>Liliopsida</taxon>
        <taxon>Poales</taxon>
        <taxon>Poaceae</taxon>
        <taxon>PACMAD clade</taxon>
        <taxon>Panicoideae</taxon>
        <taxon>Andropogonodae</taxon>
        <taxon>Andropogoneae</taxon>
        <taxon>Sorghinae</taxon>
        <taxon>Sorghum</taxon>
    </lineage>
</organism>
<dbReference type="EMBL" id="CM000760">
    <property type="protein sequence ID" value="KXG38999.1"/>
    <property type="molecule type" value="Genomic_DNA"/>
</dbReference>
<evidence type="ECO:0000256" key="1">
    <source>
        <dbReference type="SAM" id="Phobius"/>
    </source>
</evidence>
<dbReference type="InParanoid" id="A0A1B6QM52"/>
<reference evidence="2 3" key="1">
    <citation type="journal article" date="2009" name="Nature">
        <title>The Sorghum bicolor genome and the diversification of grasses.</title>
        <authorList>
            <person name="Paterson A.H."/>
            <person name="Bowers J.E."/>
            <person name="Bruggmann R."/>
            <person name="Dubchak I."/>
            <person name="Grimwood J."/>
            <person name="Gundlach H."/>
            <person name="Haberer G."/>
            <person name="Hellsten U."/>
            <person name="Mitros T."/>
            <person name="Poliakov A."/>
            <person name="Schmutz J."/>
            <person name="Spannagl M."/>
            <person name="Tang H."/>
            <person name="Wang X."/>
            <person name="Wicker T."/>
            <person name="Bharti A.K."/>
            <person name="Chapman J."/>
            <person name="Feltus F.A."/>
            <person name="Gowik U."/>
            <person name="Grigoriev I.V."/>
            <person name="Lyons E."/>
            <person name="Maher C.A."/>
            <person name="Martis M."/>
            <person name="Narechania A."/>
            <person name="Otillar R.P."/>
            <person name="Penning B.W."/>
            <person name="Salamov A.A."/>
            <person name="Wang Y."/>
            <person name="Zhang L."/>
            <person name="Carpita N.C."/>
            <person name="Freeling M."/>
            <person name="Gingle A.R."/>
            <person name="Hash C.T."/>
            <person name="Keller B."/>
            <person name="Klein P."/>
            <person name="Kresovich S."/>
            <person name="McCann M.C."/>
            <person name="Ming R."/>
            <person name="Peterson D.G."/>
            <person name="Mehboob-ur-Rahman"/>
            <person name="Ware D."/>
            <person name="Westhoff P."/>
            <person name="Mayer K.F."/>
            <person name="Messing J."/>
            <person name="Rokhsar D.S."/>
        </authorList>
    </citation>
    <scope>NUCLEOTIDE SEQUENCE [LARGE SCALE GENOMIC DNA]</scope>
    <source>
        <strain evidence="3">cv. BTx623</strain>
    </source>
</reference>
<feature type="transmembrane region" description="Helical" evidence="1">
    <location>
        <begin position="60"/>
        <end position="79"/>
    </location>
</feature>
<evidence type="ECO:0000313" key="3">
    <source>
        <dbReference type="Proteomes" id="UP000000768"/>
    </source>
</evidence>
<dbReference type="Proteomes" id="UP000000768">
    <property type="component" value="Chromosome 1"/>
</dbReference>